<protein>
    <submittedName>
        <fullName evidence="1">Uncharacterized protein</fullName>
    </submittedName>
</protein>
<reference evidence="1 2" key="1">
    <citation type="submission" date="2017-02" db="EMBL/GenBank/DDBJ databases">
        <title>Mycobacterium kansasii genomes.</title>
        <authorList>
            <person name="Borowka P."/>
            <person name="Strapagiel D."/>
            <person name="Marciniak B."/>
            <person name="Lach J."/>
            <person name="Bakula Z."/>
            <person name="Van Ingen J."/>
            <person name="Safianowska A."/>
            <person name="Brzostek A."/>
            <person name="Dziadek J."/>
            <person name="Jagielski T."/>
        </authorList>
    </citation>
    <scope>NUCLEOTIDE SEQUENCE [LARGE SCALE GENOMIC DNA]</scope>
    <source>
        <strain evidence="1 2">12MK</strain>
    </source>
</reference>
<accession>A0A8E2LN85</accession>
<proteinExistence type="predicted"/>
<evidence type="ECO:0000313" key="2">
    <source>
        <dbReference type="Proteomes" id="UP000192335"/>
    </source>
</evidence>
<comment type="caution">
    <text evidence="1">The sequence shown here is derived from an EMBL/GenBank/DDBJ whole genome shotgun (WGS) entry which is preliminary data.</text>
</comment>
<dbReference type="AlphaFoldDB" id="A0A8E2LN85"/>
<organism evidence="1 2">
    <name type="scientific">Mycobacterium persicum</name>
    <dbReference type="NCBI Taxonomy" id="1487726"/>
    <lineage>
        <taxon>Bacteria</taxon>
        <taxon>Bacillati</taxon>
        <taxon>Actinomycetota</taxon>
        <taxon>Actinomycetes</taxon>
        <taxon>Mycobacteriales</taxon>
        <taxon>Mycobacteriaceae</taxon>
        <taxon>Mycobacterium</taxon>
    </lineage>
</organism>
<gene>
    <name evidence="1" type="ORF">B4U45_01535</name>
</gene>
<dbReference type="Proteomes" id="UP000192335">
    <property type="component" value="Unassembled WGS sequence"/>
</dbReference>
<dbReference type="EMBL" id="MWQA01000001">
    <property type="protein sequence ID" value="ORC05550.1"/>
    <property type="molecule type" value="Genomic_DNA"/>
</dbReference>
<sequence>MMADYATLLRDHVTLTCRSVDRIFLQAYVPKLQSVGGVCQFLYWQKGFGIPSSAAFGKIGDAYVAEVYRWAKANAIPVRRFAKGENKEQIAAPLIEAAQRDGGDGKVVLVGIAQEKTPVWRSWKAKGQEHLAHPHMEWGRQMAFVNHFYFYLWDPDWGGAFWKTNAYAPWPVWLWLNGHSWAQRQCERLGIGYTALDNGFRACDDPAALQKICDRLGSGAVKRFFWRWQKRLPSPFTRDDLRAGYVYELAFRQFEISDTRVFDRPAAGRSFSNSSSATTSTWATRVGVTDL</sequence>
<name>A0A8E2LN85_9MYCO</name>
<evidence type="ECO:0000313" key="1">
    <source>
        <dbReference type="EMBL" id="ORC05550.1"/>
    </source>
</evidence>